<dbReference type="PANTHER" id="PTHR31616:SF0">
    <property type="entry name" value="GLUCAN 1,4-ALPHA-GLUCOSIDASE"/>
    <property type="match status" value="1"/>
</dbReference>
<dbReference type="Pfam" id="PF00723">
    <property type="entry name" value="Glyco_hydro_15"/>
    <property type="match status" value="1"/>
</dbReference>
<dbReference type="Proteomes" id="UP000008495">
    <property type="component" value="Unassembled WGS sequence"/>
</dbReference>
<gene>
    <name evidence="3" type="ORF">AUCHE_17_01570</name>
</gene>
<evidence type="ECO:0000259" key="1">
    <source>
        <dbReference type="Pfam" id="PF00723"/>
    </source>
</evidence>
<dbReference type="eggNOG" id="COG3387">
    <property type="taxonomic scope" value="Bacteria"/>
</dbReference>
<feature type="domain" description="GH15-like" evidence="1">
    <location>
        <begin position="219"/>
        <end position="582"/>
    </location>
</feature>
<evidence type="ECO:0000313" key="4">
    <source>
        <dbReference type="Proteomes" id="UP000008495"/>
    </source>
</evidence>
<dbReference type="RefSeq" id="WP_006503700.1">
    <property type="nucleotide sequence ID" value="NZ_BAGZ01000017.1"/>
</dbReference>
<dbReference type="STRING" id="100225.SAMN05421595_0158"/>
<dbReference type="InterPro" id="IPR012341">
    <property type="entry name" value="6hp_glycosidase-like_sf"/>
</dbReference>
<evidence type="ECO:0000313" key="3">
    <source>
        <dbReference type="EMBL" id="GAB78943.1"/>
    </source>
</evidence>
<dbReference type="SUPFAM" id="SSF48208">
    <property type="entry name" value="Six-hairpin glycosidases"/>
    <property type="match status" value="1"/>
</dbReference>
<proteinExistence type="predicted"/>
<dbReference type="GO" id="GO:0005975">
    <property type="term" value="P:carbohydrate metabolic process"/>
    <property type="evidence" value="ECO:0007669"/>
    <property type="project" value="InterPro"/>
</dbReference>
<dbReference type="InterPro" id="IPR011613">
    <property type="entry name" value="GH15-like"/>
</dbReference>
<keyword evidence="3" id="KW-0378">Hydrolase</keyword>
<dbReference type="EMBL" id="BAGZ01000017">
    <property type="protein sequence ID" value="GAB78943.1"/>
    <property type="molecule type" value="Genomic_DNA"/>
</dbReference>
<dbReference type="OrthoDB" id="3902805at2"/>
<comment type="caution">
    <text evidence="3">The sequence shown here is derived from an EMBL/GenBank/DDBJ whole genome shotgun (WGS) entry which is preliminary data.</text>
</comment>
<sequence>MTTAIEDYAFIGDRHTGALISPEGSLDWLCLPNFDSPACFASLLGTEEHGRWLLSPQAPARTSRRYLPDSLVLETVHETDTGVVRVTDLMPEGSKRADVLRRIEGVRGEMRIRHEWRVRPWYGRMMPLVQTRELHGDTALVAVCGPDRFTLRGPRLPVVDDDGVCRDVLVVRAGEVMDFHLTWQASHRPPGRPVDLSRSIEDEVAEDSSWVDLCQYQGPYREQVRRSLLVLRHLTHARTGGMVAALTTSLPEEIGGERNWDYRYCWLRDSALTLEALLRAGFRDKAALWRDWLIRAVAGDPTRMQIMYRIDAGFDLPERVLDHLPGYAGSRPVRIGNGAVDQRQTDVLGEVMIALEQARRAGVHESALSACLQVELVDDLARHWREADNGIWEIRGPLRRFTHSQVMVWVVMDIALRAVEAGDLPATGDVATWQRVRDQVRAEVDAHGVSPTRGCFVQHDATEEVDASLLLLPVVGFCSATDPRFVATVQAVEEDLLRDGMVLRYRTSSGVDGLSGAEDPFLICCFWLVTAYARMGRLADAEALMDRLVSLPGDLGLFAEQSDANGVMLGNFPQAFSHLGLILSAYELDDARASARQGG</sequence>
<name>K6V9N3_9MICO</name>
<accession>K6V9N3</accession>
<keyword evidence="4" id="KW-1185">Reference proteome</keyword>
<dbReference type="InterPro" id="IPR008928">
    <property type="entry name" value="6-hairpin_glycosidase_sf"/>
</dbReference>
<protein>
    <submittedName>
        <fullName evidence="3">Putative glycoside hydrolase</fullName>
    </submittedName>
</protein>
<dbReference type="InterPro" id="IPR045582">
    <property type="entry name" value="Trehalase-like_N"/>
</dbReference>
<dbReference type="GO" id="GO:0004553">
    <property type="term" value="F:hydrolase activity, hydrolyzing O-glycosyl compounds"/>
    <property type="evidence" value="ECO:0007669"/>
    <property type="project" value="UniProtKB-ARBA"/>
</dbReference>
<feature type="domain" description="Trehalase-like N-terminal" evidence="2">
    <location>
        <begin position="3"/>
        <end position="125"/>
    </location>
</feature>
<dbReference type="Gene3D" id="1.50.10.10">
    <property type="match status" value="1"/>
</dbReference>
<dbReference type="AlphaFoldDB" id="K6V9N3"/>
<dbReference type="Pfam" id="PF19291">
    <property type="entry name" value="TREH_N"/>
    <property type="match status" value="1"/>
</dbReference>
<reference evidence="3 4" key="1">
    <citation type="submission" date="2012-08" db="EMBL/GenBank/DDBJ databases">
        <title>Whole genome shotgun sequence of Austwickia chelonae NBRC 105200.</title>
        <authorList>
            <person name="Yoshida I."/>
            <person name="Hosoyama A."/>
            <person name="Tsuchikane K."/>
            <person name="Katsumata H."/>
            <person name="Ando Y."/>
            <person name="Ohji S."/>
            <person name="Hamada M."/>
            <person name="Tamura T."/>
            <person name="Yamazoe A."/>
            <person name="Yamazaki S."/>
            <person name="Fujita N."/>
        </authorList>
    </citation>
    <scope>NUCLEOTIDE SEQUENCE [LARGE SCALE GENOMIC DNA]</scope>
    <source>
        <strain evidence="3 4">NBRC 105200</strain>
    </source>
</reference>
<evidence type="ECO:0000259" key="2">
    <source>
        <dbReference type="Pfam" id="PF19291"/>
    </source>
</evidence>
<dbReference type="PANTHER" id="PTHR31616">
    <property type="entry name" value="TREHALASE"/>
    <property type="match status" value="1"/>
</dbReference>
<organism evidence="3 4">
    <name type="scientific">Austwickia chelonae NBRC 105200</name>
    <dbReference type="NCBI Taxonomy" id="1184607"/>
    <lineage>
        <taxon>Bacteria</taxon>
        <taxon>Bacillati</taxon>
        <taxon>Actinomycetota</taxon>
        <taxon>Actinomycetes</taxon>
        <taxon>Micrococcales</taxon>
        <taxon>Dermatophilaceae</taxon>
        <taxon>Austwickia</taxon>
    </lineage>
</organism>